<evidence type="ECO:0000313" key="3">
    <source>
        <dbReference type="EMBL" id="XDQ27879.1"/>
    </source>
</evidence>
<evidence type="ECO:0000256" key="2">
    <source>
        <dbReference type="SAM" id="SignalP"/>
    </source>
</evidence>
<keyword evidence="2" id="KW-0732">Signal</keyword>
<feature type="region of interest" description="Disordered" evidence="1">
    <location>
        <begin position="35"/>
        <end position="89"/>
    </location>
</feature>
<dbReference type="PROSITE" id="PS51257">
    <property type="entry name" value="PROKAR_LIPOPROTEIN"/>
    <property type="match status" value="1"/>
</dbReference>
<feature type="region of interest" description="Disordered" evidence="1">
    <location>
        <begin position="186"/>
        <end position="207"/>
    </location>
</feature>
<organism evidence="3">
    <name type="scientific">Streptomyces sp. R21</name>
    <dbReference type="NCBI Taxonomy" id="3238627"/>
    <lineage>
        <taxon>Bacteria</taxon>
        <taxon>Bacillati</taxon>
        <taxon>Actinomycetota</taxon>
        <taxon>Actinomycetes</taxon>
        <taxon>Kitasatosporales</taxon>
        <taxon>Streptomycetaceae</taxon>
        <taxon>Streptomyces</taxon>
    </lineage>
</organism>
<gene>
    <name evidence="3" type="ORF">AB5J56_25675</name>
</gene>
<protein>
    <recommendedName>
        <fullName evidence="4">Lipoprotein</fullName>
    </recommendedName>
</protein>
<dbReference type="RefSeq" id="WP_369235386.1">
    <property type="nucleotide sequence ID" value="NZ_CP163435.1"/>
</dbReference>
<feature type="chain" id="PRO_5044294747" description="Lipoprotein" evidence="2">
    <location>
        <begin position="22"/>
        <end position="207"/>
    </location>
</feature>
<accession>A0AB39PBU1</accession>
<evidence type="ECO:0000256" key="1">
    <source>
        <dbReference type="SAM" id="MobiDB-lite"/>
    </source>
</evidence>
<dbReference type="EMBL" id="CP163435">
    <property type="protein sequence ID" value="XDQ27879.1"/>
    <property type="molecule type" value="Genomic_DNA"/>
</dbReference>
<feature type="compositionally biased region" description="Pro residues" evidence="1">
    <location>
        <begin position="62"/>
        <end position="74"/>
    </location>
</feature>
<sequence length="207" mass="21484">MTMIRTSRVPVGMLLPVAALAMFAVGCGTEQSAADAYRSTHPTPTGISQAPVPSDTPCPGETAPPTPTPSPSLPTPTRSPDASGPAVPIPDHYAENHGFMVPFPLHGQARCDGLKDAERIRVALEPLRTRGDFTAAHTIRALTGLGYAAGQVEVTQSGDVGVIFLVDASTKSSTMCLEGSMSREATKTDTFGGYPDHTGCDQPSGGH</sequence>
<feature type="signal peptide" evidence="2">
    <location>
        <begin position="1"/>
        <end position="21"/>
    </location>
</feature>
<name>A0AB39PBU1_9ACTN</name>
<reference evidence="3" key="1">
    <citation type="submission" date="2024-07" db="EMBL/GenBank/DDBJ databases">
        <authorList>
            <person name="Yu S.T."/>
        </authorList>
    </citation>
    <scope>NUCLEOTIDE SEQUENCE</scope>
    <source>
        <strain evidence="3">R21</strain>
    </source>
</reference>
<evidence type="ECO:0008006" key="4">
    <source>
        <dbReference type="Google" id="ProtNLM"/>
    </source>
</evidence>
<dbReference type="AlphaFoldDB" id="A0AB39PBU1"/>
<proteinExistence type="predicted"/>